<reference evidence="1" key="1">
    <citation type="journal article" date="2020" name="Nature">
        <title>Giant virus diversity and host interactions through global metagenomics.</title>
        <authorList>
            <person name="Schulz F."/>
            <person name="Roux S."/>
            <person name="Paez-Espino D."/>
            <person name="Jungbluth S."/>
            <person name="Walsh D.A."/>
            <person name="Denef V.J."/>
            <person name="McMahon K.D."/>
            <person name="Konstantinidis K.T."/>
            <person name="Eloe-Fadrosh E.A."/>
            <person name="Kyrpides N.C."/>
            <person name="Woyke T."/>
        </authorList>
    </citation>
    <scope>NUCLEOTIDE SEQUENCE</scope>
    <source>
        <strain evidence="1">GVMAG-M-3300010354-11</strain>
    </source>
</reference>
<sequence>MDCSKTIESIKTKSIPDVFNELLLLHGTVKKMTKALVYAFCYSFHDSNIWSLNIVHNVLSDLENNKCNNHEGLCVLIDLMQNIEQKNYNIHTLDKDITISWLHSIHYDNSSVIDAYSTVIKDSFIDILSLFIHFIDTKDPKRSIIMLQHIFSLKPKDIFVSPNNNIYWFIFDILLNKTTNTICKDYVGITRDLFFYKMTKREHQNILHVIYNCVLIVIHNRTKNQMIDISSLKVYKKADRMEYLYFLPNYDDELVNIVQNEKQKAQIATRKKTLNIKCKDLEKIKRLQAEMNIVKLNNFSEYYK</sequence>
<proteinExistence type="predicted"/>
<organism evidence="1">
    <name type="scientific">viral metagenome</name>
    <dbReference type="NCBI Taxonomy" id="1070528"/>
    <lineage>
        <taxon>unclassified sequences</taxon>
        <taxon>metagenomes</taxon>
        <taxon>organismal metagenomes</taxon>
    </lineage>
</organism>
<dbReference type="EMBL" id="MN739140">
    <property type="protein sequence ID" value="QHS90509.1"/>
    <property type="molecule type" value="Genomic_DNA"/>
</dbReference>
<evidence type="ECO:0000313" key="1">
    <source>
        <dbReference type="EMBL" id="QHS90509.1"/>
    </source>
</evidence>
<dbReference type="AlphaFoldDB" id="A0A6C0BFZ9"/>
<name>A0A6C0BFZ9_9ZZZZ</name>
<protein>
    <submittedName>
        <fullName evidence="1">Uncharacterized protein</fullName>
    </submittedName>
</protein>
<accession>A0A6C0BFZ9</accession>